<dbReference type="PANTHER" id="PTHR44757">
    <property type="entry name" value="DIGUANYLATE CYCLASE DGCP"/>
    <property type="match status" value="1"/>
</dbReference>
<dbReference type="InterPro" id="IPR029787">
    <property type="entry name" value="Nucleotide_cyclase"/>
</dbReference>
<dbReference type="SUPFAM" id="SSF141868">
    <property type="entry name" value="EAL domain-like"/>
    <property type="match status" value="1"/>
</dbReference>
<evidence type="ECO:0000259" key="3">
    <source>
        <dbReference type="PROSITE" id="PS50887"/>
    </source>
</evidence>
<dbReference type="Gene3D" id="3.20.20.450">
    <property type="entry name" value="EAL domain"/>
    <property type="match status" value="1"/>
</dbReference>
<keyword evidence="1" id="KW-0472">Membrane</keyword>
<dbReference type="STRING" id="504800.SAMN04488085_108151"/>
<dbReference type="InterPro" id="IPR000160">
    <property type="entry name" value="GGDEF_dom"/>
</dbReference>
<feature type="transmembrane region" description="Helical" evidence="1">
    <location>
        <begin position="29"/>
        <end position="48"/>
    </location>
</feature>
<protein>
    <submittedName>
        <fullName evidence="4">Diguanylate cyclase (GGDEF) domain-containing protein</fullName>
    </submittedName>
</protein>
<reference evidence="4 5" key="1">
    <citation type="submission" date="2016-10" db="EMBL/GenBank/DDBJ databases">
        <authorList>
            <person name="de Groot N.N."/>
        </authorList>
    </citation>
    <scope>NUCLEOTIDE SEQUENCE [LARGE SCALE GENOMIC DNA]</scope>
    <source>
        <strain evidence="4 5">DSM 45317</strain>
    </source>
</reference>
<evidence type="ECO:0000259" key="2">
    <source>
        <dbReference type="PROSITE" id="PS50883"/>
    </source>
</evidence>
<keyword evidence="1" id="KW-0812">Transmembrane</keyword>
<dbReference type="RefSeq" id="WP_177212789.1">
    <property type="nucleotide sequence ID" value="NZ_FOSW01000008.1"/>
</dbReference>
<dbReference type="AlphaFoldDB" id="A0A1I4G4N9"/>
<organism evidence="4 5">
    <name type="scientific">Geodermatophilus ruber</name>
    <dbReference type="NCBI Taxonomy" id="504800"/>
    <lineage>
        <taxon>Bacteria</taxon>
        <taxon>Bacillati</taxon>
        <taxon>Actinomycetota</taxon>
        <taxon>Actinomycetes</taxon>
        <taxon>Geodermatophilales</taxon>
        <taxon>Geodermatophilaceae</taxon>
        <taxon>Geodermatophilus</taxon>
    </lineage>
</organism>
<name>A0A1I4G4N9_9ACTN</name>
<dbReference type="SMART" id="SM00052">
    <property type="entry name" value="EAL"/>
    <property type="match status" value="1"/>
</dbReference>
<dbReference type="PROSITE" id="PS50887">
    <property type="entry name" value="GGDEF"/>
    <property type="match status" value="1"/>
</dbReference>
<feature type="transmembrane region" description="Helical" evidence="1">
    <location>
        <begin position="92"/>
        <end position="113"/>
    </location>
</feature>
<dbReference type="InterPro" id="IPR043128">
    <property type="entry name" value="Rev_trsase/Diguanyl_cyclase"/>
</dbReference>
<proteinExistence type="predicted"/>
<feature type="transmembrane region" description="Helical" evidence="1">
    <location>
        <begin position="55"/>
        <end position="72"/>
    </location>
</feature>
<dbReference type="Proteomes" id="UP000199152">
    <property type="component" value="Unassembled WGS sequence"/>
</dbReference>
<dbReference type="SMART" id="SM00267">
    <property type="entry name" value="GGDEF"/>
    <property type="match status" value="1"/>
</dbReference>
<dbReference type="Gene3D" id="3.30.70.270">
    <property type="match status" value="1"/>
</dbReference>
<dbReference type="PANTHER" id="PTHR44757:SF2">
    <property type="entry name" value="BIOFILM ARCHITECTURE MAINTENANCE PROTEIN MBAA"/>
    <property type="match status" value="1"/>
</dbReference>
<dbReference type="SUPFAM" id="SSF55073">
    <property type="entry name" value="Nucleotide cyclase"/>
    <property type="match status" value="1"/>
</dbReference>
<dbReference type="InterPro" id="IPR052155">
    <property type="entry name" value="Biofilm_reg_signaling"/>
</dbReference>
<dbReference type="Pfam" id="PF00990">
    <property type="entry name" value="GGDEF"/>
    <property type="match status" value="1"/>
</dbReference>
<feature type="domain" description="GGDEF" evidence="3">
    <location>
        <begin position="373"/>
        <end position="504"/>
    </location>
</feature>
<accession>A0A1I4G4N9</accession>
<evidence type="ECO:0000256" key="1">
    <source>
        <dbReference type="SAM" id="Phobius"/>
    </source>
</evidence>
<dbReference type="Pfam" id="PF00563">
    <property type="entry name" value="EAL"/>
    <property type="match status" value="1"/>
</dbReference>
<evidence type="ECO:0000313" key="4">
    <source>
        <dbReference type="EMBL" id="SFL24994.1"/>
    </source>
</evidence>
<dbReference type="PROSITE" id="PS50883">
    <property type="entry name" value="EAL"/>
    <property type="match status" value="1"/>
</dbReference>
<dbReference type="InParanoid" id="A0A1I4G4N9"/>
<keyword evidence="5" id="KW-1185">Reference proteome</keyword>
<dbReference type="NCBIfam" id="TIGR00254">
    <property type="entry name" value="GGDEF"/>
    <property type="match status" value="1"/>
</dbReference>
<feature type="domain" description="EAL" evidence="2">
    <location>
        <begin position="512"/>
        <end position="764"/>
    </location>
</feature>
<dbReference type="EMBL" id="FOSW01000008">
    <property type="protein sequence ID" value="SFL24994.1"/>
    <property type="molecule type" value="Genomic_DNA"/>
</dbReference>
<feature type="transmembrane region" description="Helical" evidence="1">
    <location>
        <begin position="125"/>
        <end position="144"/>
    </location>
</feature>
<dbReference type="CDD" id="cd01949">
    <property type="entry name" value="GGDEF"/>
    <property type="match status" value="1"/>
</dbReference>
<gene>
    <name evidence="4" type="ORF">SAMN04488085_108151</name>
</gene>
<feature type="transmembrane region" description="Helical" evidence="1">
    <location>
        <begin position="156"/>
        <end position="174"/>
    </location>
</feature>
<evidence type="ECO:0000313" key="5">
    <source>
        <dbReference type="Proteomes" id="UP000199152"/>
    </source>
</evidence>
<dbReference type="InterPro" id="IPR001633">
    <property type="entry name" value="EAL_dom"/>
</dbReference>
<keyword evidence="1" id="KW-1133">Transmembrane helix</keyword>
<dbReference type="CDD" id="cd01948">
    <property type="entry name" value="EAL"/>
    <property type="match status" value="1"/>
</dbReference>
<dbReference type="InterPro" id="IPR035919">
    <property type="entry name" value="EAL_sf"/>
</dbReference>
<sequence>MSRTGAPSLWRRARRLLARPAQPVEQTRWLFFVIALVSLLLTTPGALVRAGAADLVLIAVSCLALVVSWTHRYRSQTTSLAWDAVDVMATTAFALACPIPAVAYGIAFPAMWFRVMYGRTWRVGLYVVGLGGALVAATLAWGLVPGHAGSTEAGPVVGALPVLGLTFIGARHLALRMLAREQARGRDSALLALSTGLLGLTDPMAIRDQGWRAVEEICRMTPGLRAAAVADDEQGSLRIVERAGEFDRDLIALPRDLLPAGEAGDEIQELAHAGALAEATGFIRQWLRMPLPAFPGHATVFPGHSMLLGAPDGVPAEAITAIQSLNNLVALALHSSQAHRDLEAQALTDALTGLANRAAFTAALDEAAREAIGRTWVLFLDLDDFKVVNDGLGHVAGDELLGHVAARMLGALRDGDLCARLGGDEFGVLLRDAGQTEARRISQRLVELLSAPITLDGRLTRVGASIGLACLQPGATGTEVVQQADIAMYAAKAAGKNRVQTFSPTLLDVDAAAALAVELRAAVEKEQFVVLYQPMVSTRDGRCTAVEALVRWAHPTRGLLAPADFLDVAEHTGVVIPIGEQVLRRACADAAAWRDRGETVALHVNASPSQLAHPRFGAVVRECLETHLLAPGQLIIEITESTVLDSPAVQAGVEVLAGLGVGLAVDDFGTGYSALTTLRTLPVDVVKIDKSFVAGAATEVADQAVLEAIAQMAARLGLQTVAEGVEDAEQQRFVEQAGIDAVQGYLVLHPVPAGELRTWLAGRTGPQAARDRFARF</sequence>